<dbReference type="Gene3D" id="1.20.120.1630">
    <property type="match status" value="1"/>
</dbReference>
<feature type="transmembrane region" description="Helical" evidence="5">
    <location>
        <begin position="32"/>
        <end position="53"/>
    </location>
</feature>
<evidence type="ECO:0000256" key="3">
    <source>
        <dbReference type="ARBA" id="ARBA00022989"/>
    </source>
</evidence>
<evidence type="ECO:0000313" key="7">
    <source>
        <dbReference type="Proteomes" id="UP000466997"/>
    </source>
</evidence>
<dbReference type="KEGG" id="mnm:MNVM_06430"/>
<evidence type="ECO:0000256" key="4">
    <source>
        <dbReference type="ARBA" id="ARBA00023136"/>
    </source>
</evidence>
<keyword evidence="7" id="KW-1185">Reference proteome</keyword>
<protein>
    <recommendedName>
        <fullName evidence="8">Isoprenylcysteine carboxyl methyltransferase</fullName>
    </recommendedName>
</protein>
<evidence type="ECO:0000313" key="6">
    <source>
        <dbReference type="EMBL" id="BBX11562.1"/>
    </source>
</evidence>
<dbReference type="PANTHER" id="PTHR43847:SF1">
    <property type="entry name" value="BLL3993 PROTEIN"/>
    <property type="match status" value="1"/>
</dbReference>
<dbReference type="PANTHER" id="PTHR43847">
    <property type="entry name" value="BLL3993 PROTEIN"/>
    <property type="match status" value="1"/>
</dbReference>
<dbReference type="GO" id="GO:0012505">
    <property type="term" value="C:endomembrane system"/>
    <property type="evidence" value="ECO:0007669"/>
    <property type="project" value="UniProtKB-SubCell"/>
</dbReference>
<reference evidence="6 7" key="1">
    <citation type="journal article" date="2019" name="Emerg. Microbes Infect.">
        <title>Comprehensive subspecies identification of 175 nontuberculous mycobacteria species based on 7547 genomic profiles.</title>
        <authorList>
            <person name="Matsumoto Y."/>
            <person name="Kinjo T."/>
            <person name="Motooka D."/>
            <person name="Nabeya D."/>
            <person name="Jung N."/>
            <person name="Uechi K."/>
            <person name="Horii T."/>
            <person name="Iida T."/>
            <person name="Fujita J."/>
            <person name="Nakamura S."/>
        </authorList>
    </citation>
    <scope>NUCLEOTIDE SEQUENCE [LARGE SCALE GENOMIC DNA]</scope>
    <source>
        <strain evidence="6 7">JCM 6391</strain>
    </source>
</reference>
<dbReference type="Pfam" id="PF04191">
    <property type="entry name" value="PEMT"/>
    <property type="match status" value="1"/>
</dbReference>
<accession>A0A7I7JKP9</accession>
<keyword evidence="3 5" id="KW-1133">Transmembrane helix</keyword>
<dbReference type="RefSeq" id="WP_193465751.1">
    <property type="nucleotide sequence ID" value="NZ_AP022562.1"/>
</dbReference>
<dbReference type="Proteomes" id="UP000466997">
    <property type="component" value="Chromosome"/>
</dbReference>
<dbReference type="AlphaFoldDB" id="A0A7I7JKP9"/>
<feature type="transmembrane region" description="Helical" evidence="5">
    <location>
        <begin position="105"/>
        <end position="128"/>
    </location>
</feature>
<evidence type="ECO:0000256" key="1">
    <source>
        <dbReference type="ARBA" id="ARBA00004127"/>
    </source>
</evidence>
<gene>
    <name evidence="6" type="ORF">MNVM_06430</name>
</gene>
<proteinExistence type="predicted"/>
<feature type="transmembrane region" description="Helical" evidence="5">
    <location>
        <begin position="74"/>
        <end position="93"/>
    </location>
</feature>
<feature type="transmembrane region" description="Helical" evidence="5">
    <location>
        <begin position="7"/>
        <end position="26"/>
    </location>
</feature>
<dbReference type="InterPro" id="IPR007318">
    <property type="entry name" value="Phopholipid_MeTrfase"/>
</dbReference>
<evidence type="ECO:0008006" key="8">
    <source>
        <dbReference type="Google" id="ProtNLM"/>
    </source>
</evidence>
<comment type="subcellular location">
    <subcellularLocation>
        <location evidence="1">Endomembrane system</location>
        <topology evidence="1">Multi-pass membrane protein</topology>
    </subcellularLocation>
</comment>
<name>A0A7I7JKP9_9MYCO</name>
<dbReference type="InterPro" id="IPR052527">
    <property type="entry name" value="Metal_cation-efflux_comp"/>
</dbReference>
<evidence type="ECO:0000256" key="5">
    <source>
        <dbReference type="SAM" id="Phobius"/>
    </source>
</evidence>
<evidence type="ECO:0000256" key="2">
    <source>
        <dbReference type="ARBA" id="ARBA00022692"/>
    </source>
</evidence>
<feature type="transmembrane region" description="Helical" evidence="5">
    <location>
        <begin position="135"/>
        <end position="155"/>
    </location>
</feature>
<keyword evidence="4 5" id="KW-0472">Membrane</keyword>
<organism evidence="6 7">
    <name type="scientific">Mycobacterium novum</name>
    <dbReference type="NCBI Taxonomy" id="2492438"/>
    <lineage>
        <taxon>Bacteria</taxon>
        <taxon>Bacillati</taxon>
        <taxon>Actinomycetota</taxon>
        <taxon>Actinomycetes</taxon>
        <taxon>Mycobacteriales</taxon>
        <taxon>Mycobacteriaceae</taxon>
        <taxon>Mycobacterium</taxon>
    </lineage>
</organism>
<keyword evidence="2 5" id="KW-0812">Transmembrane</keyword>
<dbReference type="EMBL" id="AP022562">
    <property type="protein sequence ID" value="BBX11562.1"/>
    <property type="molecule type" value="Genomic_DNA"/>
</dbReference>
<feature type="transmembrane region" description="Helical" evidence="5">
    <location>
        <begin position="175"/>
        <end position="192"/>
    </location>
</feature>
<sequence length="224" mass="24874">MKTFGKGLLSASLGLLAFGLLLFVPAGTLHYWQAWMFLAVFAVSTWIPSIYLMRTNPAALQRRMRAGPLAESRPLQRLVITAVFLCFAAIFVLSALDHRFGWSMVPTPVCLLGDALVAIGLGVAMVVVIQNGYAAANVTVEAGQTLVSTGLYGWVRHPMYTGNVLLMIGTPLALDSYWGLVLLLPGMVLLVLRIRDEERLLTAELSGYREYTKKVRYRLFPYFW</sequence>